<accession>A0A914YXX3</accession>
<keyword evidence="2" id="KW-1185">Reference proteome</keyword>
<dbReference type="WBParaSite" id="PSU_v2.g4950.t1">
    <property type="protein sequence ID" value="PSU_v2.g4950.t1"/>
    <property type="gene ID" value="PSU_v2.g4950"/>
</dbReference>
<organism evidence="2 3">
    <name type="scientific">Panagrolaimus superbus</name>
    <dbReference type="NCBI Taxonomy" id="310955"/>
    <lineage>
        <taxon>Eukaryota</taxon>
        <taxon>Metazoa</taxon>
        <taxon>Ecdysozoa</taxon>
        <taxon>Nematoda</taxon>
        <taxon>Chromadorea</taxon>
        <taxon>Rhabditida</taxon>
        <taxon>Tylenchina</taxon>
        <taxon>Panagrolaimomorpha</taxon>
        <taxon>Panagrolaimoidea</taxon>
        <taxon>Panagrolaimidae</taxon>
        <taxon>Panagrolaimus</taxon>
    </lineage>
</organism>
<keyword evidence="1" id="KW-0732">Signal</keyword>
<sequence>MYLSIFWFIFVSIHCYDDIIECNENSQTIFIKNGSYTLLQSPNFPESVSYNSSWSCSITFDTNDTSLFIWFGMLAGNVDLIQLQGGENYLNNLTAT</sequence>
<name>A0A914YXX3_9BILA</name>
<feature type="signal peptide" evidence="1">
    <location>
        <begin position="1"/>
        <end position="15"/>
    </location>
</feature>
<evidence type="ECO:0000256" key="1">
    <source>
        <dbReference type="SAM" id="SignalP"/>
    </source>
</evidence>
<reference evidence="3" key="1">
    <citation type="submission" date="2022-11" db="UniProtKB">
        <authorList>
            <consortium name="WormBaseParasite"/>
        </authorList>
    </citation>
    <scope>IDENTIFICATION</scope>
</reference>
<evidence type="ECO:0000313" key="2">
    <source>
        <dbReference type="Proteomes" id="UP000887577"/>
    </source>
</evidence>
<dbReference type="AlphaFoldDB" id="A0A914YXX3"/>
<feature type="chain" id="PRO_5036722227" evidence="1">
    <location>
        <begin position="16"/>
        <end position="96"/>
    </location>
</feature>
<protein>
    <submittedName>
        <fullName evidence="3">CUB domain-containing protein</fullName>
    </submittedName>
</protein>
<evidence type="ECO:0000313" key="3">
    <source>
        <dbReference type="WBParaSite" id="PSU_v2.g4950.t1"/>
    </source>
</evidence>
<proteinExistence type="predicted"/>
<dbReference type="Proteomes" id="UP000887577">
    <property type="component" value="Unplaced"/>
</dbReference>